<feature type="compositionally biased region" description="Low complexity" evidence="2">
    <location>
        <begin position="378"/>
        <end position="393"/>
    </location>
</feature>
<comment type="caution">
    <text evidence="1">Lacks conserved residue(s) required for the propagation of feature annotation.</text>
</comment>
<feature type="domain" description="Peptidase M12B" evidence="4">
    <location>
        <begin position="1"/>
        <end position="235"/>
    </location>
</feature>
<protein>
    <recommendedName>
        <fullName evidence="4">Peptidase M12B domain-containing protein</fullName>
    </recommendedName>
</protein>
<feature type="compositionally biased region" description="Pro residues" evidence="2">
    <location>
        <begin position="431"/>
        <end position="440"/>
    </location>
</feature>
<dbReference type="InterPro" id="IPR051489">
    <property type="entry name" value="ADAM_Metalloproteinase"/>
</dbReference>
<dbReference type="SUPFAM" id="SSF55486">
    <property type="entry name" value="Metalloproteases ('zincins'), catalytic domain"/>
    <property type="match status" value="1"/>
</dbReference>
<evidence type="ECO:0000259" key="4">
    <source>
        <dbReference type="PROSITE" id="PS50215"/>
    </source>
</evidence>
<dbReference type="PANTHER" id="PTHR45702">
    <property type="entry name" value="ADAM10/ADAM17 METALLOPEPTIDASE FAMILY MEMBER"/>
    <property type="match status" value="1"/>
</dbReference>
<feature type="compositionally biased region" description="Low complexity" evidence="2">
    <location>
        <begin position="516"/>
        <end position="527"/>
    </location>
</feature>
<dbReference type="GO" id="GO:0046872">
    <property type="term" value="F:metal ion binding"/>
    <property type="evidence" value="ECO:0007669"/>
    <property type="project" value="UniProtKB-KW"/>
</dbReference>
<feature type="transmembrane region" description="Helical" evidence="3">
    <location>
        <begin position="315"/>
        <end position="333"/>
    </location>
</feature>
<feature type="binding site" evidence="1">
    <location>
        <position position="189"/>
    </location>
    <ligand>
        <name>Zn(2+)</name>
        <dbReference type="ChEBI" id="CHEBI:29105"/>
        <note>catalytic</note>
    </ligand>
</feature>
<evidence type="ECO:0000313" key="5">
    <source>
        <dbReference type="EMBL" id="KAK0425196.1"/>
    </source>
</evidence>
<keyword evidence="1" id="KW-0479">Metal-binding</keyword>
<gene>
    <name evidence="5" type="ORF">QR680_009080</name>
</gene>
<feature type="active site" evidence="1">
    <location>
        <position position="180"/>
    </location>
</feature>
<dbReference type="PANTHER" id="PTHR45702:SF2">
    <property type="entry name" value="KUZBANIAN, ISOFORM A"/>
    <property type="match status" value="1"/>
</dbReference>
<dbReference type="PROSITE" id="PS50215">
    <property type="entry name" value="ADAM_MEPRO"/>
    <property type="match status" value="1"/>
</dbReference>
<evidence type="ECO:0000256" key="2">
    <source>
        <dbReference type="SAM" id="MobiDB-lite"/>
    </source>
</evidence>
<evidence type="ECO:0000256" key="3">
    <source>
        <dbReference type="SAM" id="Phobius"/>
    </source>
</evidence>
<keyword evidence="3" id="KW-0812">Transmembrane</keyword>
<dbReference type="GO" id="GO:0004222">
    <property type="term" value="F:metalloendopeptidase activity"/>
    <property type="evidence" value="ECO:0007669"/>
    <property type="project" value="InterPro"/>
</dbReference>
<feature type="binding site" evidence="1">
    <location>
        <position position="183"/>
    </location>
    <ligand>
        <name>Zn(2+)</name>
        <dbReference type="ChEBI" id="CHEBI:29105"/>
        <note>catalytic</note>
    </ligand>
</feature>
<dbReference type="Gene3D" id="3.40.390.10">
    <property type="entry name" value="Collagenase (Catalytic Domain)"/>
    <property type="match status" value="1"/>
</dbReference>
<sequence length="527" mass="57945">MQADQKLYEHILHKEGNGNPVRTREEIVSLFYNHIKAVNLIYESTDFRGIRGLNFVIQRTSIFTPDSCHRGRPTPGSDNPFCEENVDVSNYLNMNSQRNHSAFCLAYALTFRDFVGGTLGLAWVASPNHNTAGGICQIYQRYNEGSRGWVFRSLNTGIVTLVNYGNRVPTRVSQLTLAHEIGHNFGSPHDFPLECQPGLPDGNYIMFASATSGDKPNNAKFSKCSVQNISMVLSEVLHNVPVDPQKQLYSNIMGKRNCFQERTSAFCGNQIKEPGEECDCGFSDKDCEQMEDSLKNLLFNKHTIKTVSQWVQEHWWAVILMGIGVIIVMALFVKCCAVHTPSTNPNKMPALNFYDTLRHPQTLMHRRRHTRAAASNVQNPPQGGSSNPPSRANNGGGAAARHHRNRRTSANRPSSSSGANAVRQNQRSEPSAPPLIPAGSIPAPPVGPVPPIPVVPPPVAVPLPPPTPTSAPNVIVVEPPPPYTAHADPASQLGGPKRGHRKNRRRPVDSEKPKPSSSNNNNRRGAK</sequence>
<dbReference type="Pfam" id="PF13574">
    <property type="entry name" value="Reprolysin_2"/>
    <property type="match status" value="1"/>
</dbReference>
<dbReference type="InterPro" id="IPR001590">
    <property type="entry name" value="Peptidase_M12B"/>
</dbReference>
<dbReference type="GO" id="GO:0005886">
    <property type="term" value="C:plasma membrane"/>
    <property type="evidence" value="ECO:0007669"/>
    <property type="project" value="TreeGrafter"/>
</dbReference>
<dbReference type="GO" id="GO:0006509">
    <property type="term" value="P:membrane protein ectodomain proteolysis"/>
    <property type="evidence" value="ECO:0007669"/>
    <property type="project" value="TreeGrafter"/>
</dbReference>
<dbReference type="InterPro" id="IPR024079">
    <property type="entry name" value="MetalloPept_cat_dom_sf"/>
</dbReference>
<proteinExistence type="predicted"/>
<reference evidence="5" key="1">
    <citation type="submission" date="2023-06" db="EMBL/GenBank/DDBJ databases">
        <title>Genomic analysis of the entomopathogenic nematode Steinernema hermaphroditum.</title>
        <authorList>
            <person name="Schwarz E.M."/>
            <person name="Heppert J.K."/>
            <person name="Baniya A."/>
            <person name="Schwartz H.T."/>
            <person name="Tan C.-H."/>
            <person name="Antoshechkin I."/>
            <person name="Sternberg P.W."/>
            <person name="Goodrich-Blair H."/>
            <person name="Dillman A.R."/>
        </authorList>
    </citation>
    <scope>NUCLEOTIDE SEQUENCE</scope>
    <source>
        <strain evidence="5">PS9179</strain>
        <tissue evidence="5">Whole animal</tissue>
    </source>
</reference>
<keyword evidence="1" id="KW-0862">Zinc</keyword>
<name>A0AA39IIX9_9BILA</name>
<feature type="compositionally biased region" description="Polar residues" evidence="2">
    <location>
        <begin position="412"/>
        <end position="429"/>
    </location>
</feature>
<dbReference type="GO" id="GO:0007219">
    <property type="term" value="P:Notch signaling pathway"/>
    <property type="evidence" value="ECO:0007669"/>
    <property type="project" value="TreeGrafter"/>
</dbReference>
<feature type="compositionally biased region" description="Basic residues" evidence="2">
    <location>
        <begin position="400"/>
        <end position="409"/>
    </location>
</feature>
<keyword evidence="6" id="KW-1185">Reference proteome</keyword>
<dbReference type="AlphaFoldDB" id="A0AA39IIX9"/>
<feature type="binding site" evidence="1">
    <location>
        <position position="179"/>
    </location>
    <ligand>
        <name>Zn(2+)</name>
        <dbReference type="ChEBI" id="CHEBI:29105"/>
        <note>catalytic</note>
    </ligand>
</feature>
<accession>A0AA39IIX9</accession>
<evidence type="ECO:0000313" key="6">
    <source>
        <dbReference type="Proteomes" id="UP001175271"/>
    </source>
</evidence>
<keyword evidence="3" id="KW-0472">Membrane</keyword>
<evidence type="ECO:0000256" key="1">
    <source>
        <dbReference type="PROSITE-ProRule" id="PRU00276"/>
    </source>
</evidence>
<feature type="region of interest" description="Disordered" evidence="2">
    <location>
        <begin position="459"/>
        <end position="527"/>
    </location>
</feature>
<dbReference type="Proteomes" id="UP001175271">
    <property type="component" value="Unassembled WGS sequence"/>
</dbReference>
<feature type="region of interest" description="Disordered" evidence="2">
    <location>
        <begin position="366"/>
        <end position="440"/>
    </location>
</feature>
<organism evidence="5 6">
    <name type="scientific">Steinernema hermaphroditum</name>
    <dbReference type="NCBI Taxonomy" id="289476"/>
    <lineage>
        <taxon>Eukaryota</taxon>
        <taxon>Metazoa</taxon>
        <taxon>Ecdysozoa</taxon>
        <taxon>Nematoda</taxon>
        <taxon>Chromadorea</taxon>
        <taxon>Rhabditida</taxon>
        <taxon>Tylenchina</taxon>
        <taxon>Panagrolaimomorpha</taxon>
        <taxon>Strongyloidoidea</taxon>
        <taxon>Steinernematidae</taxon>
        <taxon>Steinernema</taxon>
    </lineage>
</organism>
<keyword evidence="3" id="KW-1133">Transmembrane helix</keyword>
<feature type="compositionally biased region" description="Pro residues" evidence="2">
    <location>
        <begin position="459"/>
        <end position="469"/>
    </location>
</feature>
<comment type="caution">
    <text evidence="5">The sequence shown here is derived from an EMBL/GenBank/DDBJ whole genome shotgun (WGS) entry which is preliminary data.</text>
</comment>
<dbReference type="EMBL" id="JAUCMV010000001">
    <property type="protein sequence ID" value="KAK0425196.1"/>
    <property type="molecule type" value="Genomic_DNA"/>
</dbReference>